<organism evidence="2">
    <name type="scientific">marine sediment metagenome</name>
    <dbReference type="NCBI Taxonomy" id="412755"/>
    <lineage>
        <taxon>unclassified sequences</taxon>
        <taxon>metagenomes</taxon>
        <taxon>ecological metagenomes</taxon>
    </lineage>
</organism>
<name>X1V1K4_9ZZZZ</name>
<feature type="domain" description="Endonuclease GajA/Old nuclease/RecF-like AAA" evidence="1">
    <location>
        <begin position="24"/>
        <end position="106"/>
    </location>
</feature>
<dbReference type="InterPro" id="IPR027417">
    <property type="entry name" value="P-loop_NTPase"/>
</dbReference>
<proteinExistence type="predicted"/>
<dbReference type="PANTHER" id="PTHR43581:SF4">
    <property type="entry name" value="ATP_GTP PHOSPHATASE"/>
    <property type="match status" value="1"/>
</dbReference>
<dbReference type="Gene3D" id="3.40.50.300">
    <property type="entry name" value="P-loop containing nucleotide triphosphate hydrolases"/>
    <property type="match status" value="1"/>
</dbReference>
<accession>X1V1K4</accession>
<dbReference type="PANTHER" id="PTHR43581">
    <property type="entry name" value="ATP/GTP PHOSPHATASE"/>
    <property type="match status" value="1"/>
</dbReference>
<dbReference type="Pfam" id="PF13175">
    <property type="entry name" value="AAA_15"/>
    <property type="match status" value="1"/>
</dbReference>
<evidence type="ECO:0000259" key="1">
    <source>
        <dbReference type="Pfam" id="PF13175"/>
    </source>
</evidence>
<gene>
    <name evidence="2" type="ORF">S12H4_50450</name>
</gene>
<evidence type="ECO:0000313" key="2">
    <source>
        <dbReference type="EMBL" id="GAJ06031.1"/>
    </source>
</evidence>
<dbReference type="InterPro" id="IPR051396">
    <property type="entry name" value="Bact_Antivir_Def_Nuclease"/>
</dbReference>
<dbReference type="AlphaFoldDB" id="X1V1K4"/>
<comment type="caution">
    <text evidence="2">The sequence shown here is derived from an EMBL/GenBank/DDBJ whole genome shotgun (WGS) entry which is preliminary data.</text>
</comment>
<feature type="non-terminal residue" evidence="2">
    <location>
        <position position="1"/>
    </location>
</feature>
<sequence length="145" mass="16547">KEHPDILNKFTDIIGGKYTVVRGSVYFSLKQDGKRLLMNESSSAVRSLLDVGFYLRHCAQKGDLFIIDEPELNLHPENQCRLARLFACLVNAGLKVFITTHSDYIVKEINTLLMLKQKKKHLTHIPTSIIHYHIITSLLKSICVD</sequence>
<protein>
    <recommendedName>
        <fullName evidence="1">Endonuclease GajA/Old nuclease/RecF-like AAA domain-containing protein</fullName>
    </recommendedName>
</protein>
<dbReference type="InterPro" id="IPR041685">
    <property type="entry name" value="AAA_GajA/Old/RecF-like"/>
</dbReference>
<dbReference type="EMBL" id="BARW01031772">
    <property type="protein sequence ID" value="GAJ06031.1"/>
    <property type="molecule type" value="Genomic_DNA"/>
</dbReference>
<reference evidence="2" key="1">
    <citation type="journal article" date="2014" name="Front. Microbiol.">
        <title>High frequency of phylogenetically diverse reductive dehalogenase-homologous genes in deep subseafloor sedimentary metagenomes.</title>
        <authorList>
            <person name="Kawai M."/>
            <person name="Futagami T."/>
            <person name="Toyoda A."/>
            <person name="Takaki Y."/>
            <person name="Nishi S."/>
            <person name="Hori S."/>
            <person name="Arai W."/>
            <person name="Tsubouchi T."/>
            <person name="Morono Y."/>
            <person name="Uchiyama I."/>
            <person name="Ito T."/>
            <person name="Fujiyama A."/>
            <person name="Inagaki F."/>
            <person name="Takami H."/>
        </authorList>
    </citation>
    <scope>NUCLEOTIDE SEQUENCE</scope>
    <source>
        <strain evidence="2">Expedition CK06-06</strain>
    </source>
</reference>
<dbReference type="SUPFAM" id="SSF52540">
    <property type="entry name" value="P-loop containing nucleoside triphosphate hydrolases"/>
    <property type="match status" value="1"/>
</dbReference>